<organism evidence="2 3">
    <name type="scientific">Mycena albidolilacea</name>
    <dbReference type="NCBI Taxonomy" id="1033008"/>
    <lineage>
        <taxon>Eukaryota</taxon>
        <taxon>Fungi</taxon>
        <taxon>Dikarya</taxon>
        <taxon>Basidiomycota</taxon>
        <taxon>Agaricomycotina</taxon>
        <taxon>Agaricomycetes</taxon>
        <taxon>Agaricomycetidae</taxon>
        <taxon>Agaricales</taxon>
        <taxon>Marasmiineae</taxon>
        <taxon>Mycenaceae</taxon>
        <taxon>Mycena</taxon>
    </lineage>
</organism>
<dbReference type="Gene3D" id="3.30.420.10">
    <property type="entry name" value="Ribonuclease H-like superfamily/Ribonuclease H"/>
    <property type="match status" value="1"/>
</dbReference>
<feature type="region of interest" description="Disordered" evidence="1">
    <location>
        <begin position="40"/>
        <end position="65"/>
    </location>
</feature>
<comment type="caution">
    <text evidence="2">The sequence shown here is derived from an EMBL/GenBank/DDBJ whole genome shotgun (WGS) entry which is preliminary data.</text>
</comment>
<protein>
    <submittedName>
        <fullName evidence="2">Uncharacterized protein</fullName>
    </submittedName>
</protein>
<name>A0AAD6YZN9_9AGAR</name>
<evidence type="ECO:0000313" key="3">
    <source>
        <dbReference type="Proteomes" id="UP001218218"/>
    </source>
</evidence>
<dbReference type="Proteomes" id="UP001218218">
    <property type="component" value="Unassembled WGS sequence"/>
</dbReference>
<evidence type="ECO:0000256" key="1">
    <source>
        <dbReference type="SAM" id="MobiDB-lite"/>
    </source>
</evidence>
<sequence length="128" mass="13907">MPKSAKDASYSQQHVQERALERYALTLLADDYGKLNEAVQRARSSEGESNAAVTESAGSELEPSPAPGAMAFYPTSFNIADKNGLNTRPGTVVDKGVTAVFDFDFYLQAHAGIQGTVIIIYFVQFRLV</sequence>
<reference evidence="2" key="1">
    <citation type="submission" date="2023-03" db="EMBL/GenBank/DDBJ databases">
        <title>Massive genome expansion in bonnet fungi (Mycena s.s.) driven by repeated elements and novel gene families across ecological guilds.</title>
        <authorList>
            <consortium name="Lawrence Berkeley National Laboratory"/>
            <person name="Harder C.B."/>
            <person name="Miyauchi S."/>
            <person name="Viragh M."/>
            <person name="Kuo A."/>
            <person name="Thoen E."/>
            <person name="Andreopoulos B."/>
            <person name="Lu D."/>
            <person name="Skrede I."/>
            <person name="Drula E."/>
            <person name="Henrissat B."/>
            <person name="Morin E."/>
            <person name="Kohler A."/>
            <person name="Barry K."/>
            <person name="LaButti K."/>
            <person name="Morin E."/>
            <person name="Salamov A."/>
            <person name="Lipzen A."/>
            <person name="Mereny Z."/>
            <person name="Hegedus B."/>
            <person name="Baldrian P."/>
            <person name="Stursova M."/>
            <person name="Weitz H."/>
            <person name="Taylor A."/>
            <person name="Grigoriev I.V."/>
            <person name="Nagy L.G."/>
            <person name="Martin F."/>
            <person name="Kauserud H."/>
        </authorList>
    </citation>
    <scope>NUCLEOTIDE SEQUENCE</scope>
    <source>
        <strain evidence="2">CBHHK002</strain>
    </source>
</reference>
<gene>
    <name evidence="2" type="ORF">DFH08DRAFT_977898</name>
</gene>
<accession>A0AAD6YZN9</accession>
<dbReference type="InterPro" id="IPR036397">
    <property type="entry name" value="RNaseH_sf"/>
</dbReference>
<dbReference type="GO" id="GO:0003676">
    <property type="term" value="F:nucleic acid binding"/>
    <property type="evidence" value="ECO:0007669"/>
    <property type="project" value="InterPro"/>
</dbReference>
<feature type="compositionally biased region" description="Polar residues" evidence="1">
    <location>
        <begin position="47"/>
        <end position="57"/>
    </location>
</feature>
<dbReference type="InterPro" id="IPR012337">
    <property type="entry name" value="RNaseH-like_sf"/>
</dbReference>
<proteinExistence type="predicted"/>
<keyword evidence="3" id="KW-1185">Reference proteome</keyword>
<dbReference type="EMBL" id="JARIHO010000117">
    <property type="protein sequence ID" value="KAJ7302323.1"/>
    <property type="molecule type" value="Genomic_DNA"/>
</dbReference>
<dbReference type="AlphaFoldDB" id="A0AAD6YZN9"/>
<evidence type="ECO:0000313" key="2">
    <source>
        <dbReference type="EMBL" id="KAJ7302323.1"/>
    </source>
</evidence>
<dbReference type="SUPFAM" id="SSF53098">
    <property type="entry name" value="Ribonuclease H-like"/>
    <property type="match status" value="1"/>
</dbReference>